<dbReference type="eggNOG" id="ENOG5032PMT">
    <property type="taxonomic scope" value="Bacteria"/>
</dbReference>
<dbReference type="RefSeq" id="WP_023580776.1">
    <property type="nucleotide sequence ID" value="NZ_AVGG01000054.1"/>
</dbReference>
<dbReference type="SUPFAM" id="SSF50978">
    <property type="entry name" value="WD40 repeat-like"/>
    <property type="match status" value="1"/>
</dbReference>
<feature type="signal peptide" evidence="1">
    <location>
        <begin position="1"/>
        <end position="20"/>
    </location>
</feature>
<dbReference type="InterPro" id="IPR015943">
    <property type="entry name" value="WD40/YVTN_repeat-like_dom_sf"/>
</dbReference>
<gene>
    <name evidence="2" type="ORF">FLJC2902T_32500</name>
</gene>
<dbReference type="InterPro" id="IPR036322">
    <property type="entry name" value="WD40_repeat_dom_sf"/>
</dbReference>
<dbReference type="PATRIC" id="fig|1341181.4.peg.3185"/>
<evidence type="ECO:0000313" key="2">
    <source>
        <dbReference type="EMBL" id="ESU22803.1"/>
    </source>
</evidence>
<comment type="caution">
    <text evidence="2">The sequence shown here is derived from an EMBL/GenBank/DDBJ whole genome shotgun (WGS) entry which is preliminary data.</text>
</comment>
<keyword evidence="1" id="KW-0732">Signal</keyword>
<dbReference type="Gene3D" id="2.130.10.10">
    <property type="entry name" value="YVTN repeat-like/Quinoprotein amine dehydrogenase"/>
    <property type="match status" value="1"/>
</dbReference>
<accession>V6S7Z0</accession>
<protein>
    <submittedName>
        <fullName evidence="2">Uncharacterized protein</fullName>
    </submittedName>
</protein>
<feature type="chain" id="PRO_5004750251" evidence="1">
    <location>
        <begin position="21"/>
        <end position="441"/>
    </location>
</feature>
<sequence length="441" mass="52011">MKLYVIYLFYFFSFSGIAQSNVQNDTIPTNQINLLNSEYKDFVTVKNHIYAISENNNLVAIDLKKESFKLIKNNISAIAKKSNNELVFGSKDGKIFTLYHGKKVKQIEKIDAEIFSILINSKDEYIVYSKKSIYYNKKDYIPKKETNFYGKVRAKYTGTQLIEPDYIFLDKKDFIWFAYDEGEWGGNVCFFDLNKKEFIYEHWLMIDNGGFGEEVKYNDRNEYFTKLKETYPDKIKITETDTIYQYPYQMRISSVTKAATYDNQNNLYVASSGNNYMIYQNRKGFNYFVDGTLTKITKRENNFYKSCSNHSFLVNDKYKEAFNKGIRKRDENLNELRNNILTENEINILGPISFNHYNNKLYMYSSKGYQVVKNLNCNFTEELIFKPYLTCKAHGENDYCTHLNVIKFEFISEKEMLFLTKNNGIGYYNGDTVIYLRSTTK</sequence>
<organism evidence="2 3">
    <name type="scientific">Flavobacterium limnosediminis JC2902</name>
    <dbReference type="NCBI Taxonomy" id="1341181"/>
    <lineage>
        <taxon>Bacteria</taxon>
        <taxon>Pseudomonadati</taxon>
        <taxon>Bacteroidota</taxon>
        <taxon>Flavobacteriia</taxon>
        <taxon>Flavobacteriales</taxon>
        <taxon>Flavobacteriaceae</taxon>
        <taxon>Flavobacterium</taxon>
    </lineage>
</organism>
<keyword evidence="3" id="KW-1185">Reference proteome</keyword>
<evidence type="ECO:0000313" key="3">
    <source>
        <dbReference type="Proteomes" id="UP000018004"/>
    </source>
</evidence>
<dbReference type="OrthoDB" id="1325014at2"/>
<dbReference type="Proteomes" id="UP000018004">
    <property type="component" value="Unassembled WGS sequence"/>
</dbReference>
<evidence type="ECO:0000256" key="1">
    <source>
        <dbReference type="SAM" id="SignalP"/>
    </source>
</evidence>
<name>V6S7Z0_9FLAO</name>
<reference evidence="2 3" key="1">
    <citation type="submission" date="2013-08" db="EMBL/GenBank/DDBJ databases">
        <title>Flavobacterium limnosediminis JC2902 genome sequencing.</title>
        <authorList>
            <person name="Lee K."/>
            <person name="Yi H."/>
            <person name="Park S."/>
            <person name="Chun J."/>
        </authorList>
    </citation>
    <scope>NUCLEOTIDE SEQUENCE [LARGE SCALE GENOMIC DNA]</scope>
    <source>
        <strain evidence="2 3">JC2902</strain>
    </source>
</reference>
<proteinExistence type="predicted"/>
<dbReference type="EMBL" id="AVGG01000054">
    <property type="protein sequence ID" value="ESU22803.1"/>
    <property type="molecule type" value="Genomic_DNA"/>
</dbReference>
<dbReference type="AlphaFoldDB" id="V6S7Z0"/>